<keyword evidence="2" id="KW-0378">Hydrolase</keyword>
<dbReference type="EMBL" id="SNTZ01000016">
    <property type="protein sequence ID" value="THV57133.1"/>
    <property type="molecule type" value="Genomic_DNA"/>
</dbReference>
<protein>
    <submittedName>
        <fullName evidence="2">Class A beta-lactamase-related serine hydrolase</fullName>
    </submittedName>
</protein>
<name>A0A4S8RFK7_9FLAO</name>
<gene>
    <name evidence="2" type="ORF">EZV76_16085</name>
</gene>
<dbReference type="InterPro" id="IPR001466">
    <property type="entry name" value="Beta-lactam-related"/>
</dbReference>
<evidence type="ECO:0000313" key="2">
    <source>
        <dbReference type="EMBL" id="THV57133.1"/>
    </source>
</evidence>
<dbReference type="InterPro" id="IPR012338">
    <property type="entry name" value="Beta-lactam/transpept-like"/>
</dbReference>
<dbReference type="GO" id="GO:0016787">
    <property type="term" value="F:hydrolase activity"/>
    <property type="evidence" value="ECO:0007669"/>
    <property type="project" value="UniProtKB-KW"/>
</dbReference>
<dbReference type="PANTHER" id="PTHR46825:SF9">
    <property type="entry name" value="BETA-LACTAMASE-RELATED DOMAIN-CONTAINING PROTEIN"/>
    <property type="match status" value="1"/>
</dbReference>
<dbReference type="Proteomes" id="UP000310406">
    <property type="component" value="Unassembled WGS sequence"/>
</dbReference>
<dbReference type="Pfam" id="PF00144">
    <property type="entry name" value="Beta-lactamase"/>
    <property type="match status" value="1"/>
</dbReference>
<comment type="caution">
    <text evidence="2">The sequence shown here is derived from an EMBL/GenBank/DDBJ whole genome shotgun (WGS) entry which is preliminary data.</text>
</comment>
<dbReference type="AlphaFoldDB" id="A0A4S8RFK7"/>
<reference evidence="2 3" key="1">
    <citation type="submission" date="2019-03" db="EMBL/GenBank/DDBJ databases">
        <title>Muricauda SCR12 sp.nov, a marine bacterium isolated from Pacific Ocean:the Okinawa trough.</title>
        <authorList>
            <person name="Liu L."/>
        </authorList>
    </citation>
    <scope>NUCLEOTIDE SEQUENCE [LARGE SCALE GENOMIC DNA]</scope>
    <source>
        <strain evidence="2 3">SCR12</strain>
    </source>
</reference>
<evidence type="ECO:0000313" key="3">
    <source>
        <dbReference type="Proteomes" id="UP000310406"/>
    </source>
</evidence>
<proteinExistence type="predicted"/>
<dbReference type="Gene3D" id="3.40.710.10">
    <property type="entry name" value="DD-peptidase/beta-lactamase superfamily"/>
    <property type="match status" value="1"/>
</dbReference>
<evidence type="ECO:0000259" key="1">
    <source>
        <dbReference type="Pfam" id="PF00144"/>
    </source>
</evidence>
<sequence>MRVTLIQPFWEYSDVFNIYINKLLPIKTSTVLQMKLKISILFLFLSAICFGQTLSKINSLIEKELKSDKIPAIAVAVIENGKVVHLSANGFSDLEKKDNVTVNTSFQIASVSKIVTNLAVFKLVELNKIDLTADINQYLPFEVKNPHFPNNQITVGELLNHRSGIRDDYQIYGPLWSVPKGDPKTELSDFLEDYLAINGRLYKKEHFENKESYKSFAYSNTGFALLGLIVENVSNSTFEDFCQQNIFKPMAMENTSWFLKNLDIKNIAKTYTNKDSTGLKFKGYNGYPDYPAGQLRTSISDFSKLMTGYLTSEKSEFILKGQTTYEITPTPQIAQNGYYTWFMTAMNNNLYYVHEGSDTGVQTIIAIDVNYKNGIIIFVNTEHKLGSLLNAIENEMWKNNRLQQR</sequence>
<dbReference type="InterPro" id="IPR050491">
    <property type="entry name" value="AmpC-like"/>
</dbReference>
<accession>A0A4S8RFK7</accession>
<dbReference type="SUPFAM" id="SSF56601">
    <property type="entry name" value="beta-lactamase/transpeptidase-like"/>
    <property type="match status" value="1"/>
</dbReference>
<dbReference type="PANTHER" id="PTHR46825">
    <property type="entry name" value="D-ALANYL-D-ALANINE-CARBOXYPEPTIDASE/ENDOPEPTIDASE AMPH"/>
    <property type="match status" value="1"/>
</dbReference>
<organism evidence="2 3">
    <name type="scientific">Flagellimonas alvinocaridis</name>
    <dbReference type="NCBI Taxonomy" id="2530200"/>
    <lineage>
        <taxon>Bacteria</taxon>
        <taxon>Pseudomonadati</taxon>
        <taxon>Bacteroidota</taxon>
        <taxon>Flavobacteriia</taxon>
        <taxon>Flavobacteriales</taxon>
        <taxon>Flavobacteriaceae</taxon>
        <taxon>Flagellimonas</taxon>
    </lineage>
</organism>
<feature type="domain" description="Beta-lactamase-related" evidence="1">
    <location>
        <begin position="58"/>
        <end position="385"/>
    </location>
</feature>
<keyword evidence="3" id="KW-1185">Reference proteome</keyword>